<dbReference type="InParanoid" id="A0A673XRA1"/>
<dbReference type="GeneTree" id="ENSGT00940000163455"/>
<feature type="region of interest" description="Disordered" evidence="1">
    <location>
        <begin position="1"/>
        <end position="22"/>
    </location>
</feature>
<feature type="compositionally biased region" description="Polar residues" evidence="1">
    <location>
        <begin position="42"/>
        <end position="67"/>
    </location>
</feature>
<dbReference type="InterPro" id="IPR031390">
    <property type="entry name" value="OFCC1"/>
</dbReference>
<dbReference type="Pfam" id="PF15680">
    <property type="entry name" value="OFCC1"/>
    <property type="match status" value="2"/>
</dbReference>
<organism evidence="2 3">
    <name type="scientific">Salmo trutta</name>
    <name type="common">Brown trout</name>
    <dbReference type="NCBI Taxonomy" id="8032"/>
    <lineage>
        <taxon>Eukaryota</taxon>
        <taxon>Metazoa</taxon>
        <taxon>Chordata</taxon>
        <taxon>Craniata</taxon>
        <taxon>Vertebrata</taxon>
        <taxon>Euteleostomi</taxon>
        <taxon>Actinopterygii</taxon>
        <taxon>Neopterygii</taxon>
        <taxon>Teleostei</taxon>
        <taxon>Protacanthopterygii</taxon>
        <taxon>Salmoniformes</taxon>
        <taxon>Salmonidae</taxon>
        <taxon>Salmoninae</taxon>
        <taxon>Salmo</taxon>
    </lineage>
</organism>
<evidence type="ECO:0000313" key="2">
    <source>
        <dbReference type="Ensembl" id="ENSSTUP00000026814.1"/>
    </source>
</evidence>
<evidence type="ECO:0000256" key="1">
    <source>
        <dbReference type="SAM" id="MobiDB-lite"/>
    </source>
</evidence>
<dbReference type="Ensembl" id="ENSSTUT00000028084.1">
    <property type="protein sequence ID" value="ENSSTUP00000026814.1"/>
    <property type="gene ID" value="ENSSTUG00000011657.1"/>
</dbReference>
<reference evidence="2" key="1">
    <citation type="submission" date="2025-08" db="UniProtKB">
        <authorList>
            <consortium name="Ensembl"/>
        </authorList>
    </citation>
    <scope>IDENTIFICATION</scope>
</reference>
<reference evidence="2" key="2">
    <citation type="submission" date="2025-09" db="UniProtKB">
        <authorList>
            <consortium name="Ensembl"/>
        </authorList>
    </citation>
    <scope>IDENTIFICATION</scope>
</reference>
<feature type="region of interest" description="Disordered" evidence="1">
    <location>
        <begin position="41"/>
        <end position="70"/>
    </location>
</feature>
<evidence type="ECO:0000313" key="3">
    <source>
        <dbReference type="Proteomes" id="UP000472277"/>
    </source>
</evidence>
<dbReference type="AlphaFoldDB" id="A0A673XRA1"/>
<proteinExistence type="predicted"/>
<protein>
    <submittedName>
        <fullName evidence="2">Uncharacterized protein</fullName>
    </submittedName>
</protein>
<name>A0A673XRA1_SALTR</name>
<dbReference type="Proteomes" id="UP000472277">
    <property type="component" value="Chromosome 2"/>
</dbReference>
<sequence>ISLQKLQHKALQQPKQKKSKSAEFLMGEAAVEGIEKPAFDGSYSTKQDSTLAAHQQKNGTVSPFSTGNEHDRNYFDPVLLQETNPRRSGMAEVGSEDELELNICHYSSFIDEGHVSLVSFISLRLSLLSLFK</sequence>
<accession>A0A673XRA1</accession>
<keyword evidence="3" id="KW-1185">Reference proteome</keyword>